<feature type="region of interest" description="Disordered" evidence="1">
    <location>
        <begin position="232"/>
        <end position="325"/>
    </location>
</feature>
<evidence type="ECO:0000256" key="1">
    <source>
        <dbReference type="SAM" id="MobiDB-lite"/>
    </source>
</evidence>
<feature type="compositionally biased region" description="Polar residues" evidence="1">
    <location>
        <begin position="267"/>
        <end position="281"/>
    </location>
</feature>
<feature type="region of interest" description="Disordered" evidence="1">
    <location>
        <begin position="58"/>
        <end position="78"/>
    </location>
</feature>
<evidence type="ECO:0000313" key="3">
    <source>
        <dbReference type="Proteomes" id="UP000009097"/>
    </source>
</evidence>
<feature type="region of interest" description="Disordered" evidence="1">
    <location>
        <begin position="105"/>
        <end position="139"/>
    </location>
</feature>
<dbReference type="RefSeq" id="XP_018251609.1">
    <property type="nucleotide sequence ID" value="XM_018392981.1"/>
</dbReference>
<gene>
    <name evidence="2" type="ORF">FOXG_13035</name>
</gene>
<dbReference type="AlphaFoldDB" id="A0A0J9VRD9"/>
<protein>
    <submittedName>
        <fullName evidence="2">Uncharacterized protein</fullName>
    </submittedName>
</protein>
<organism evidence="2 3">
    <name type="scientific">Fusarium oxysporum f. sp. lycopersici (strain 4287 / CBS 123668 / FGSC 9935 / NRRL 34936)</name>
    <name type="common">Fusarium vascular wilt of tomato</name>
    <dbReference type="NCBI Taxonomy" id="426428"/>
    <lineage>
        <taxon>Eukaryota</taxon>
        <taxon>Fungi</taxon>
        <taxon>Dikarya</taxon>
        <taxon>Ascomycota</taxon>
        <taxon>Pezizomycotina</taxon>
        <taxon>Sordariomycetes</taxon>
        <taxon>Hypocreomycetidae</taxon>
        <taxon>Hypocreales</taxon>
        <taxon>Nectriaceae</taxon>
        <taxon>Fusarium</taxon>
        <taxon>Fusarium oxysporum species complex</taxon>
    </lineage>
</organism>
<dbReference type="OrthoDB" id="4848429at2759"/>
<sequence length="452" mass="49584">MTAFYSSQNSDAIGTFDATLLILKSRKTMAGNKSSSSSNDKPLWRPLAHKLSSLIPLRRLNKAKSKPDVRSDHASQSNASDFRLDVQLNGLESLRLPSSWLLQPKDADKQQSSPADASHQSARLSHPFSRKPVNRNEGTRPLTFIDSSDADQHQARASALEAINNPDVSATPSILDRGRPVEARHLIHQPVKNIKNHRKSLPLDLETMFQAPNEDHDSNALRTATIRLVPNESLIATPSTPSVKESPRWTAEREARLAMPPPPRPLSTSPIDSPSTATPSKGIQIPRNPQLALKRPTSLGPPAQKAAESPSSETPLARVNSKRPGALSDRLAWMRKLEEKENTKPNNDLTALQKRAGSVSDKLAMFEKKNLSVTSASSKRLQLPARNTSSQYSASVRESIFSADGSAYAPSPRTSMDTARTSSVMSYYDDSFREKLESIVGQEPEANKQAEE</sequence>
<dbReference type="Proteomes" id="UP000009097">
    <property type="component" value="Unassembled WGS sequence"/>
</dbReference>
<proteinExistence type="predicted"/>
<reference evidence="2" key="1">
    <citation type="submission" date="2007-04" db="EMBL/GenBank/DDBJ databases">
        <authorList>
            <consortium name="The Broad Institute Genome Sequencing Platform"/>
            <person name="Birren B."/>
            <person name="Lander E."/>
            <person name="Galagan J."/>
            <person name="Nusbaum C."/>
            <person name="Devon K."/>
            <person name="Ma L.-J."/>
            <person name="Jaffe D."/>
            <person name="Butler J."/>
            <person name="Alvarez P."/>
            <person name="Gnerre S."/>
            <person name="Grabherr M."/>
            <person name="Kleber M."/>
            <person name="Mauceli E."/>
            <person name="Brockman W."/>
            <person name="MacCallum I.A."/>
            <person name="Young S."/>
            <person name="LaButti K."/>
            <person name="DeCaprio D."/>
            <person name="Crawford M."/>
            <person name="Koehrsen M."/>
            <person name="Engels R."/>
            <person name="Montgomery P."/>
            <person name="Pearson M."/>
            <person name="Howarth C."/>
            <person name="Larson L."/>
            <person name="White J."/>
            <person name="O'Leary S."/>
            <person name="Kodira C."/>
            <person name="Zeng Q."/>
            <person name="Yandava C."/>
            <person name="Alvarado L."/>
            <person name="Kistler C."/>
            <person name="Shim W.-B."/>
            <person name="Kang S."/>
            <person name="Woloshuk C."/>
        </authorList>
    </citation>
    <scope>NUCLEOTIDE SEQUENCE</scope>
    <source>
        <strain evidence="2">4287</strain>
    </source>
</reference>
<evidence type="ECO:0000313" key="2">
    <source>
        <dbReference type="EMBL" id="KNB13564.1"/>
    </source>
</evidence>
<dbReference type="KEGG" id="fox:FOXG_13035"/>
<dbReference type="GeneID" id="28954326"/>
<accession>A0A0J9VRD9</accession>
<feature type="compositionally biased region" description="Polar residues" evidence="1">
    <location>
        <begin position="110"/>
        <end position="123"/>
    </location>
</feature>
<reference evidence="2" key="2">
    <citation type="journal article" date="2010" name="Nature">
        <title>Comparative genomics reveals mobile pathogenicity chromosomes in Fusarium.</title>
        <authorList>
            <person name="Ma L.J."/>
            <person name="van der Does H.C."/>
            <person name="Borkovich K.A."/>
            <person name="Coleman J.J."/>
            <person name="Daboussi M.J."/>
            <person name="Di Pietro A."/>
            <person name="Dufresne M."/>
            <person name="Freitag M."/>
            <person name="Grabherr M."/>
            <person name="Henrissat B."/>
            <person name="Houterman P.M."/>
            <person name="Kang S."/>
            <person name="Shim W.B."/>
            <person name="Woloshuk C."/>
            <person name="Xie X."/>
            <person name="Xu J.R."/>
            <person name="Antoniw J."/>
            <person name="Baker S.E."/>
            <person name="Bluhm B.H."/>
            <person name="Breakspear A."/>
            <person name="Brown D.W."/>
            <person name="Butchko R.A."/>
            <person name="Chapman S."/>
            <person name="Coulson R."/>
            <person name="Coutinho P.M."/>
            <person name="Danchin E.G."/>
            <person name="Diener A."/>
            <person name="Gale L.R."/>
            <person name="Gardiner D.M."/>
            <person name="Goff S."/>
            <person name="Hammond-Kosack K.E."/>
            <person name="Hilburn K."/>
            <person name="Hua-Van A."/>
            <person name="Jonkers W."/>
            <person name="Kazan K."/>
            <person name="Kodira C.D."/>
            <person name="Koehrsen M."/>
            <person name="Kumar L."/>
            <person name="Lee Y.H."/>
            <person name="Li L."/>
            <person name="Manners J.M."/>
            <person name="Miranda-Saavedra D."/>
            <person name="Mukherjee M."/>
            <person name="Park G."/>
            <person name="Park J."/>
            <person name="Park S.Y."/>
            <person name="Proctor R.H."/>
            <person name="Regev A."/>
            <person name="Ruiz-Roldan M.C."/>
            <person name="Sain D."/>
            <person name="Sakthikumar S."/>
            <person name="Sykes S."/>
            <person name="Schwartz D.C."/>
            <person name="Turgeon B.G."/>
            <person name="Wapinski I."/>
            <person name="Yoder O."/>
            <person name="Young S."/>
            <person name="Zeng Q."/>
            <person name="Zhou S."/>
            <person name="Galagan J."/>
            <person name="Cuomo C.A."/>
            <person name="Kistler H.C."/>
            <person name="Rep M."/>
        </authorList>
    </citation>
    <scope>NUCLEOTIDE SEQUENCE [LARGE SCALE GENOMIC DNA]</scope>
    <source>
        <strain evidence="2">4287</strain>
    </source>
</reference>
<dbReference type="EMBL" id="DS231712">
    <property type="protein sequence ID" value="KNB13564.1"/>
    <property type="molecule type" value="Genomic_DNA"/>
</dbReference>
<name>A0A0J9VRD9_FUSO4</name>
<feature type="compositionally biased region" description="Basic and acidic residues" evidence="1">
    <location>
        <begin position="245"/>
        <end position="256"/>
    </location>
</feature>
<dbReference type="VEuPathDB" id="FungiDB:FOXG_13035"/>
<feature type="compositionally biased region" description="Polar residues" evidence="1">
    <location>
        <begin position="234"/>
        <end position="243"/>
    </location>
</feature>